<reference evidence="2" key="1">
    <citation type="submission" date="2022-03" db="EMBL/GenBank/DDBJ databases">
        <authorList>
            <person name="Sayadi A."/>
        </authorList>
    </citation>
    <scope>NUCLEOTIDE SEQUENCE</scope>
</reference>
<name>A0A9P0MKV6_ACAOB</name>
<dbReference type="Proteomes" id="UP001152888">
    <property type="component" value="Unassembled WGS sequence"/>
</dbReference>
<keyword evidence="3" id="KW-1185">Reference proteome</keyword>
<comment type="caution">
    <text evidence="2">The sequence shown here is derived from an EMBL/GenBank/DDBJ whole genome shotgun (WGS) entry which is preliminary data.</text>
</comment>
<organism evidence="2 3">
    <name type="scientific">Acanthoscelides obtectus</name>
    <name type="common">Bean weevil</name>
    <name type="synonym">Bruchus obtectus</name>
    <dbReference type="NCBI Taxonomy" id="200917"/>
    <lineage>
        <taxon>Eukaryota</taxon>
        <taxon>Metazoa</taxon>
        <taxon>Ecdysozoa</taxon>
        <taxon>Arthropoda</taxon>
        <taxon>Hexapoda</taxon>
        <taxon>Insecta</taxon>
        <taxon>Pterygota</taxon>
        <taxon>Neoptera</taxon>
        <taxon>Endopterygota</taxon>
        <taxon>Coleoptera</taxon>
        <taxon>Polyphaga</taxon>
        <taxon>Cucujiformia</taxon>
        <taxon>Chrysomeloidea</taxon>
        <taxon>Chrysomelidae</taxon>
        <taxon>Bruchinae</taxon>
        <taxon>Bruchini</taxon>
        <taxon>Acanthoscelides</taxon>
    </lineage>
</organism>
<evidence type="ECO:0000256" key="1">
    <source>
        <dbReference type="SAM" id="MobiDB-lite"/>
    </source>
</evidence>
<proteinExistence type="predicted"/>
<dbReference type="AlphaFoldDB" id="A0A9P0MKV6"/>
<accession>A0A9P0MKV6</accession>
<evidence type="ECO:0000313" key="3">
    <source>
        <dbReference type="Proteomes" id="UP001152888"/>
    </source>
</evidence>
<dbReference type="EMBL" id="CAKOFQ010008806">
    <property type="protein sequence ID" value="CAH2016063.1"/>
    <property type="molecule type" value="Genomic_DNA"/>
</dbReference>
<feature type="compositionally biased region" description="Polar residues" evidence="1">
    <location>
        <begin position="91"/>
        <end position="105"/>
    </location>
</feature>
<feature type="region of interest" description="Disordered" evidence="1">
    <location>
        <begin position="79"/>
        <end position="105"/>
    </location>
</feature>
<dbReference type="OrthoDB" id="6758847at2759"/>
<protein>
    <submittedName>
        <fullName evidence="2">Uncharacterized protein</fullName>
    </submittedName>
</protein>
<gene>
    <name evidence="2" type="ORF">ACAOBT_LOCUS35121</name>
</gene>
<sequence length="153" mass="17065">MKGQKVTKSSKFTQVGPNDYHNVAGLTVLPASASISPSDDSARSEGRSVHYAPQHCHGIMDNSSEMLLQGSYEVYKTQESMHEIQRFSPEANANQQRPPSHQQASHQQDIELCNCIVPIYPLKTRFASDCKQQTELNRSYASLPKLMDVNQVS</sequence>
<evidence type="ECO:0000313" key="2">
    <source>
        <dbReference type="EMBL" id="CAH2016063.1"/>
    </source>
</evidence>